<evidence type="ECO:0000313" key="2">
    <source>
        <dbReference type="EMBL" id="KAG0556180.1"/>
    </source>
</evidence>
<feature type="chain" id="PRO_5035865980" evidence="1">
    <location>
        <begin position="23"/>
        <end position="55"/>
    </location>
</feature>
<evidence type="ECO:0000313" key="3">
    <source>
        <dbReference type="Proteomes" id="UP000822688"/>
    </source>
</evidence>
<proteinExistence type="predicted"/>
<protein>
    <submittedName>
        <fullName evidence="2">Uncharacterized protein</fullName>
    </submittedName>
</protein>
<feature type="signal peptide" evidence="1">
    <location>
        <begin position="1"/>
        <end position="22"/>
    </location>
</feature>
<accession>A0A8T0GAT4</accession>
<evidence type="ECO:0000256" key="1">
    <source>
        <dbReference type="SAM" id="SignalP"/>
    </source>
</evidence>
<dbReference type="Proteomes" id="UP000822688">
    <property type="component" value="Chromosome 11"/>
</dbReference>
<keyword evidence="3" id="KW-1185">Reference proteome</keyword>
<comment type="caution">
    <text evidence="2">The sequence shown here is derived from an EMBL/GenBank/DDBJ whole genome shotgun (WGS) entry which is preliminary data.</text>
</comment>
<organism evidence="2 3">
    <name type="scientific">Ceratodon purpureus</name>
    <name type="common">Fire moss</name>
    <name type="synonym">Dicranum purpureum</name>
    <dbReference type="NCBI Taxonomy" id="3225"/>
    <lineage>
        <taxon>Eukaryota</taxon>
        <taxon>Viridiplantae</taxon>
        <taxon>Streptophyta</taxon>
        <taxon>Embryophyta</taxon>
        <taxon>Bryophyta</taxon>
        <taxon>Bryophytina</taxon>
        <taxon>Bryopsida</taxon>
        <taxon>Dicranidae</taxon>
        <taxon>Pseudoditrichales</taxon>
        <taxon>Ditrichaceae</taxon>
        <taxon>Ceratodon</taxon>
    </lineage>
</organism>
<sequence>MLHVGAHCSLLICCSFRDLCSSCVDGAPESAGWYQYSGVINLTELHLPISQLHHP</sequence>
<dbReference type="EMBL" id="CM026432">
    <property type="protein sequence ID" value="KAG0556180.1"/>
    <property type="molecule type" value="Genomic_DNA"/>
</dbReference>
<keyword evidence="1" id="KW-0732">Signal</keyword>
<reference evidence="2 3" key="1">
    <citation type="submission" date="2020-06" db="EMBL/GenBank/DDBJ databases">
        <title>WGS assembly of Ceratodon purpureus strain R40.</title>
        <authorList>
            <person name="Carey S.B."/>
            <person name="Jenkins J."/>
            <person name="Shu S."/>
            <person name="Lovell J.T."/>
            <person name="Sreedasyam A."/>
            <person name="Maumus F."/>
            <person name="Tiley G.P."/>
            <person name="Fernandez-Pozo N."/>
            <person name="Barry K."/>
            <person name="Chen C."/>
            <person name="Wang M."/>
            <person name="Lipzen A."/>
            <person name="Daum C."/>
            <person name="Saski C.A."/>
            <person name="Payton A.C."/>
            <person name="Mcbreen J.C."/>
            <person name="Conrad R.E."/>
            <person name="Kollar L.M."/>
            <person name="Olsson S."/>
            <person name="Huttunen S."/>
            <person name="Landis J.B."/>
            <person name="Wickett N.J."/>
            <person name="Johnson M.G."/>
            <person name="Rensing S.A."/>
            <person name="Grimwood J."/>
            <person name="Schmutz J."/>
            <person name="Mcdaniel S.F."/>
        </authorList>
    </citation>
    <scope>NUCLEOTIDE SEQUENCE [LARGE SCALE GENOMIC DNA]</scope>
    <source>
        <strain evidence="2 3">R40</strain>
    </source>
</reference>
<dbReference type="AlphaFoldDB" id="A0A8T0GAT4"/>
<gene>
    <name evidence="2" type="ORF">KC19_11G032500</name>
</gene>
<name>A0A8T0GAT4_CERPU</name>